<proteinExistence type="predicted"/>
<evidence type="ECO:0000313" key="1">
    <source>
        <dbReference type="EMBL" id="CAI9600972.1"/>
    </source>
</evidence>
<protein>
    <submittedName>
        <fullName evidence="1">Uncharacterized protein</fullName>
    </submittedName>
</protein>
<gene>
    <name evidence="1" type="ORF">SPARVUS_LOCUS12901897</name>
</gene>
<name>A0ABN9FV72_9NEOB</name>
<reference evidence="1" key="1">
    <citation type="submission" date="2023-05" db="EMBL/GenBank/DDBJ databases">
        <authorList>
            <person name="Stuckert A."/>
        </authorList>
    </citation>
    <scope>NUCLEOTIDE SEQUENCE</scope>
</reference>
<dbReference type="Proteomes" id="UP001162483">
    <property type="component" value="Unassembled WGS sequence"/>
</dbReference>
<comment type="caution">
    <text evidence="1">The sequence shown here is derived from an EMBL/GenBank/DDBJ whole genome shotgun (WGS) entry which is preliminary data.</text>
</comment>
<accession>A0ABN9FV72</accession>
<dbReference type="EMBL" id="CATNWA010017501">
    <property type="protein sequence ID" value="CAI9600972.1"/>
    <property type="molecule type" value="Genomic_DNA"/>
</dbReference>
<evidence type="ECO:0000313" key="2">
    <source>
        <dbReference type="Proteomes" id="UP001162483"/>
    </source>
</evidence>
<organism evidence="1 2">
    <name type="scientific">Staurois parvus</name>
    <dbReference type="NCBI Taxonomy" id="386267"/>
    <lineage>
        <taxon>Eukaryota</taxon>
        <taxon>Metazoa</taxon>
        <taxon>Chordata</taxon>
        <taxon>Craniata</taxon>
        <taxon>Vertebrata</taxon>
        <taxon>Euteleostomi</taxon>
        <taxon>Amphibia</taxon>
        <taxon>Batrachia</taxon>
        <taxon>Anura</taxon>
        <taxon>Neobatrachia</taxon>
        <taxon>Ranoidea</taxon>
        <taxon>Ranidae</taxon>
        <taxon>Staurois</taxon>
    </lineage>
</organism>
<keyword evidence="2" id="KW-1185">Reference proteome</keyword>
<sequence length="59" mass="6693">MHSPKKEKKYLAMHIKLSMCNLPSSLGSMRRWIGDSRRRGGSEKTGSNILFAQFRGLTP</sequence>